<keyword evidence="3" id="KW-1185">Reference proteome</keyword>
<reference evidence="3" key="1">
    <citation type="journal article" date="2019" name="Int. J. Syst. Evol. Microbiol.">
        <title>The Global Catalogue of Microorganisms (GCM) 10K type strain sequencing project: providing services to taxonomists for standard genome sequencing and annotation.</title>
        <authorList>
            <consortium name="The Broad Institute Genomics Platform"/>
            <consortium name="The Broad Institute Genome Sequencing Center for Infectious Disease"/>
            <person name="Wu L."/>
            <person name="Ma J."/>
        </authorList>
    </citation>
    <scope>NUCLEOTIDE SEQUENCE [LARGE SCALE GENOMIC DNA]</scope>
    <source>
        <strain evidence="3">JCM 14549</strain>
    </source>
</reference>
<dbReference type="EMBL" id="BAAANQ010000006">
    <property type="protein sequence ID" value="GAA2055789.1"/>
    <property type="molecule type" value="Genomic_DNA"/>
</dbReference>
<dbReference type="Proteomes" id="UP001403094">
    <property type="component" value="Unassembled WGS sequence"/>
</dbReference>
<dbReference type="SMART" id="SM00316">
    <property type="entry name" value="S1"/>
    <property type="match status" value="1"/>
</dbReference>
<dbReference type="InterPro" id="IPR012340">
    <property type="entry name" value="NA-bd_OB-fold"/>
</dbReference>
<dbReference type="SUPFAM" id="SSF50249">
    <property type="entry name" value="Nucleic acid-binding proteins"/>
    <property type="match status" value="1"/>
</dbReference>
<sequence length="249" mass="27512">MLLYCQGSRPDITSSSILKASGGRQMYVFDPETRELTGELVDIFAPAPYEAGTVPLTVWTDWSLVITEAPARGACRTTSGRRRSTPCGPWDCRSRRDGAPVDLVRRERQPGGLYEVELRGGGFTVVVRARGGELTVSRRAADGEFSGSWQAMETPYDVLAARAEEAWLDTLAELPMGTRVTAAVIGRQPFGAFLSFEGFPRALGLAKVSRMPRGRELPHVGSTVEGRVYWHDPSNHQVNVELREWVSDW</sequence>
<organism evidence="2 3">
    <name type="scientific">Streptomyces cheonanensis</name>
    <dbReference type="NCBI Taxonomy" id="312720"/>
    <lineage>
        <taxon>Bacteria</taxon>
        <taxon>Bacillati</taxon>
        <taxon>Actinomycetota</taxon>
        <taxon>Actinomycetes</taxon>
        <taxon>Kitasatosporales</taxon>
        <taxon>Streptomycetaceae</taxon>
        <taxon>Streptomyces</taxon>
    </lineage>
</organism>
<dbReference type="InterPro" id="IPR003029">
    <property type="entry name" value="S1_domain"/>
</dbReference>
<protein>
    <recommendedName>
        <fullName evidence="1">S1 motif domain-containing protein</fullName>
    </recommendedName>
</protein>
<feature type="domain" description="S1 motif" evidence="1">
    <location>
        <begin position="175"/>
        <end position="243"/>
    </location>
</feature>
<gene>
    <name evidence="2" type="ORF">GCM10009757_33030</name>
</gene>
<dbReference type="RefSeq" id="WP_019435312.1">
    <property type="nucleotide sequence ID" value="NZ_BAAANQ010000006.1"/>
</dbReference>
<name>A0ABP5GVP9_9ACTN</name>
<evidence type="ECO:0000313" key="2">
    <source>
        <dbReference type="EMBL" id="GAA2055789.1"/>
    </source>
</evidence>
<proteinExistence type="predicted"/>
<evidence type="ECO:0000259" key="1">
    <source>
        <dbReference type="SMART" id="SM00316"/>
    </source>
</evidence>
<accession>A0ABP5GVP9</accession>
<evidence type="ECO:0000313" key="3">
    <source>
        <dbReference type="Proteomes" id="UP001403094"/>
    </source>
</evidence>
<comment type="caution">
    <text evidence="2">The sequence shown here is derived from an EMBL/GenBank/DDBJ whole genome shotgun (WGS) entry which is preliminary data.</text>
</comment>